<reference evidence="2" key="1">
    <citation type="journal article" date="2023" name="Commun. Biol.">
        <title>Genome analysis of Parmales, the sister group of diatoms, reveals the evolutionary specialization of diatoms from phago-mixotrophs to photoautotrophs.</title>
        <authorList>
            <person name="Ban H."/>
            <person name="Sato S."/>
            <person name="Yoshikawa S."/>
            <person name="Yamada K."/>
            <person name="Nakamura Y."/>
            <person name="Ichinomiya M."/>
            <person name="Sato N."/>
            <person name="Blanc-Mathieu R."/>
            <person name="Endo H."/>
            <person name="Kuwata A."/>
            <person name="Ogata H."/>
        </authorList>
    </citation>
    <scope>NUCLEOTIDE SEQUENCE [LARGE SCALE GENOMIC DNA]</scope>
</reference>
<name>A0A9W7B8E7_9STRA</name>
<proteinExistence type="predicted"/>
<evidence type="ECO:0000313" key="1">
    <source>
        <dbReference type="EMBL" id="GMH83956.1"/>
    </source>
</evidence>
<protein>
    <submittedName>
        <fullName evidence="1">Uncharacterized protein</fullName>
    </submittedName>
</protein>
<accession>A0A9W7B8E7</accession>
<dbReference type="Proteomes" id="UP001162640">
    <property type="component" value="Unassembled WGS sequence"/>
</dbReference>
<comment type="caution">
    <text evidence="1">The sequence shown here is derived from an EMBL/GenBank/DDBJ whole genome shotgun (WGS) entry which is preliminary data.</text>
</comment>
<sequence length="92" mass="10183">MLPPHRAHVYTTSNCNSIVTGINKPNLLKVKSCENSYFTSLLRIDLGACFELKCKTTTGKQHPTRRALTTTVRSLKCISLSHSAEPLVALRV</sequence>
<dbReference type="EMBL" id="BLQM01000336">
    <property type="protein sequence ID" value="GMH83956.1"/>
    <property type="molecule type" value="Genomic_DNA"/>
</dbReference>
<gene>
    <name evidence="1" type="ORF">TL16_g09768</name>
</gene>
<dbReference type="AlphaFoldDB" id="A0A9W7B8E7"/>
<organism evidence="1 2">
    <name type="scientific">Triparma laevis f. inornata</name>
    <dbReference type="NCBI Taxonomy" id="1714386"/>
    <lineage>
        <taxon>Eukaryota</taxon>
        <taxon>Sar</taxon>
        <taxon>Stramenopiles</taxon>
        <taxon>Ochrophyta</taxon>
        <taxon>Bolidophyceae</taxon>
        <taxon>Parmales</taxon>
        <taxon>Triparmaceae</taxon>
        <taxon>Triparma</taxon>
    </lineage>
</organism>
<evidence type="ECO:0000313" key="2">
    <source>
        <dbReference type="Proteomes" id="UP001162640"/>
    </source>
</evidence>